<sequence>MHHHGYLWTGSRKRLDQEGHRRPPHPLPPPPPVGGDDTEGHKLAQRYKEAAAEFRTGDLPPMETARWLTKPGSLICGTWEEPMEAAAWLGHRLMEYAPRFMSEAQRDGTRLAELAGSAAERLKWGGDVAHGFYLERPLFLSLALVCCSPNRDQPDTACPLSPLRAEFRRSGEDAAC</sequence>
<keyword evidence="3" id="KW-1185">Reference proteome</keyword>
<reference evidence="2 3" key="1">
    <citation type="submission" date="2015-07" db="EMBL/GenBank/DDBJ databases">
        <authorList>
            <person name="Ju K.-S."/>
            <person name="Doroghazi J.R."/>
            <person name="Metcalf W.W."/>
        </authorList>
    </citation>
    <scope>NUCLEOTIDE SEQUENCE [LARGE SCALE GENOMIC DNA]</scope>
    <source>
        <strain evidence="2 3">NRRL B-3589</strain>
    </source>
</reference>
<proteinExistence type="predicted"/>
<comment type="caution">
    <text evidence="2">The sequence shown here is derived from an EMBL/GenBank/DDBJ whole genome shotgun (WGS) entry which is preliminary data.</text>
</comment>
<name>A0ABR5J2U9_9ACTN</name>
<dbReference type="Proteomes" id="UP000037020">
    <property type="component" value="Unassembled WGS sequence"/>
</dbReference>
<evidence type="ECO:0000313" key="3">
    <source>
        <dbReference type="Proteomes" id="UP000037020"/>
    </source>
</evidence>
<accession>A0ABR5J2U9</accession>
<dbReference type="RefSeq" id="WP_030891100.1">
    <property type="nucleotide sequence ID" value="NZ_JBIRHZ010000005.1"/>
</dbReference>
<feature type="region of interest" description="Disordered" evidence="1">
    <location>
        <begin position="1"/>
        <end position="40"/>
    </location>
</feature>
<dbReference type="EMBL" id="LGUT01002069">
    <property type="protein sequence ID" value="KOG87725.1"/>
    <property type="molecule type" value="Genomic_DNA"/>
</dbReference>
<evidence type="ECO:0000256" key="1">
    <source>
        <dbReference type="SAM" id="MobiDB-lite"/>
    </source>
</evidence>
<protein>
    <submittedName>
        <fullName evidence="2">Uncharacterized protein</fullName>
    </submittedName>
</protein>
<organism evidence="2 3">
    <name type="scientific">Streptomyces varsoviensis</name>
    <dbReference type="NCBI Taxonomy" id="67373"/>
    <lineage>
        <taxon>Bacteria</taxon>
        <taxon>Bacillati</taxon>
        <taxon>Actinomycetota</taxon>
        <taxon>Actinomycetes</taxon>
        <taxon>Kitasatosporales</taxon>
        <taxon>Streptomycetaceae</taxon>
        <taxon>Streptomyces</taxon>
    </lineage>
</organism>
<gene>
    <name evidence="2" type="ORF">ADK38_23825</name>
</gene>
<evidence type="ECO:0000313" key="2">
    <source>
        <dbReference type="EMBL" id="KOG87725.1"/>
    </source>
</evidence>